<accession>A0A8H6YUH8</accession>
<dbReference type="PANTHER" id="PTHR33365:SF11">
    <property type="entry name" value="TAT PATHWAY SIGNAL SEQUENCE"/>
    <property type="match status" value="1"/>
</dbReference>
<keyword evidence="2" id="KW-0560">Oxidoreductase</keyword>
<dbReference type="AlphaFoldDB" id="A0A8H6YUH8"/>
<evidence type="ECO:0000256" key="3">
    <source>
        <dbReference type="ARBA" id="ARBA00035112"/>
    </source>
</evidence>
<protein>
    <recommendedName>
        <fullName evidence="7">Oxidase ustYa</fullName>
    </recommendedName>
</protein>
<feature type="transmembrane region" description="Helical" evidence="4">
    <location>
        <begin position="12"/>
        <end position="31"/>
    </location>
</feature>
<comment type="similarity">
    <text evidence="3">Belongs to the ustYa family.</text>
</comment>
<organism evidence="5 6">
    <name type="scientific">Mycena venus</name>
    <dbReference type="NCBI Taxonomy" id="2733690"/>
    <lineage>
        <taxon>Eukaryota</taxon>
        <taxon>Fungi</taxon>
        <taxon>Dikarya</taxon>
        <taxon>Basidiomycota</taxon>
        <taxon>Agaricomycotina</taxon>
        <taxon>Agaricomycetes</taxon>
        <taxon>Agaricomycetidae</taxon>
        <taxon>Agaricales</taxon>
        <taxon>Marasmiineae</taxon>
        <taxon>Mycenaceae</taxon>
        <taxon>Mycena</taxon>
    </lineage>
</organism>
<sequence>MVRLSSPNALEIAWAGLLISISLNISAIYVFRHQPNKEATTTVTGMLDDSGFTYQGGDHPHQLPIHIPSVALTIEDSDRYGLSDFNAYADWRTTDLFPKSNGFVKLGPEGRSFGIAMYHQMHCLQRIRTAIVQGDPSHHTRHCLNLLRQTVLCASDTTLDPLNTGQGTDGLGIVHVCRDWRKVYDFVEQNQLEQMKEMNSTKGGWGSA</sequence>
<dbReference type="EMBL" id="JACAZI010000003">
    <property type="protein sequence ID" value="KAF7364879.1"/>
    <property type="molecule type" value="Genomic_DNA"/>
</dbReference>
<name>A0A8H6YUH8_9AGAR</name>
<dbReference type="GO" id="GO:0043386">
    <property type="term" value="P:mycotoxin biosynthetic process"/>
    <property type="evidence" value="ECO:0007669"/>
    <property type="project" value="InterPro"/>
</dbReference>
<dbReference type="PANTHER" id="PTHR33365">
    <property type="entry name" value="YALI0B05434P"/>
    <property type="match status" value="1"/>
</dbReference>
<gene>
    <name evidence="5" type="ORF">MVEN_00358300</name>
</gene>
<evidence type="ECO:0000256" key="1">
    <source>
        <dbReference type="ARBA" id="ARBA00004685"/>
    </source>
</evidence>
<proteinExistence type="inferred from homology"/>
<dbReference type="OrthoDB" id="3687641at2759"/>
<reference evidence="5" key="1">
    <citation type="submission" date="2020-05" db="EMBL/GenBank/DDBJ databases">
        <title>Mycena genomes resolve the evolution of fungal bioluminescence.</title>
        <authorList>
            <person name="Tsai I.J."/>
        </authorList>
    </citation>
    <scope>NUCLEOTIDE SEQUENCE</scope>
    <source>
        <strain evidence="5">CCC161011</strain>
    </source>
</reference>
<evidence type="ECO:0008006" key="7">
    <source>
        <dbReference type="Google" id="ProtNLM"/>
    </source>
</evidence>
<keyword evidence="6" id="KW-1185">Reference proteome</keyword>
<dbReference type="Pfam" id="PF11807">
    <property type="entry name" value="UstYa"/>
    <property type="match status" value="1"/>
</dbReference>
<keyword evidence="4" id="KW-0472">Membrane</keyword>
<keyword evidence="4" id="KW-0812">Transmembrane</keyword>
<dbReference type="Proteomes" id="UP000620124">
    <property type="component" value="Unassembled WGS sequence"/>
</dbReference>
<comment type="pathway">
    <text evidence="1">Mycotoxin biosynthesis.</text>
</comment>
<evidence type="ECO:0000256" key="4">
    <source>
        <dbReference type="SAM" id="Phobius"/>
    </source>
</evidence>
<evidence type="ECO:0000256" key="2">
    <source>
        <dbReference type="ARBA" id="ARBA00023002"/>
    </source>
</evidence>
<dbReference type="InterPro" id="IPR021765">
    <property type="entry name" value="UstYa-like"/>
</dbReference>
<evidence type="ECO:0000313" key="5">
    <source>
        <dbReference type="EMBL" id="KAF7364879.1"/>
    </source>
</evidence>
<dbReference type="GO" id="GO:0016491">
    <property type="term" value="F:oxidoreductase activity"/>
    <property type="evidence" value="ECO:0007669"/>
    <property type="project" value="UniProtKB-KW"/>
</dbReference>
<comment type="caution">
    <text evidence="5">The sequence shown here is derived from an EMBL/GenBank/DDBJ whole genome shotgun (WGS) entry which is preliminary data.</text>
</comment>
<keyword evidence="4" id="KW-1133">Transmembrane helix</keyword>
<evidence type="ECO:0000313" key="6">
    <source>
        <dbReference type="Proteomes" id="UP000620124"/>
    </source>
</evidence>